<keyword evidence="1" id="KW-0812">Transmembrane</keyword>
<evidence type="ECO:0000313" key="2">
    <source>
        <dbReference type="EMBL" id="JAI00961.1"/>
    </source>
</evidence>
<keyword evidence="1" id="KW-0472">Membrane</keyword>
<accession>A0A0E9XGJ3</accession>
<proteinExistence type="predicted"/>
<reference evidence="2" key="1">
    <citation type="submission" date="2014-11" db="EMBL/GenBank/DDBJ databases">
        <authorList>
            <person name="Amaro Gonzalez C."/>
        </authorList>
    </citation>
    <scope>NUCLEOTIDE SEQUENCE</scope>
</reference>
<name>A0A0E9XGJ3_ANGAN</name>
<protein>
    <submittedName>
        <fullName evidence="2">Uncharacterized protein</fullName>
    </submittedName>
</protein>
<dbReference type="EMBL" id="GBXM01007617">
    <property type="protein sequence ID" value="JAI00961.1"/>
    <property type="molecule type" value="Transcribed_RNA"/>
</dbReference>
<evidence type="ECO:0000256" key="1">
    <source>
        <dbReference type="SAM" id="Phobius"/>
    </source>
</evidence>
<reference evidence="2" key="2">
    <citation type="journal article" date="2015" name="Fish Shellfish Immunol.">
        <title>Early steps in the European eel (Anguilla anguilla)-Vibrio vulnificus interaction in the gills: Role of the RtxA13 toxin.</title>
        <authorList>
            <person name="Callol A."/>
            <person name="Pajuelo D."/>
            <person name="Ebbesson L."/>
            <person name="Teles M."/>
            <person name="MacKenzie S."/>
            <person name="Amaro C."/>
        </authorList>
    </citation>
    <scope>NUCLEOTIDE SEQUENCE</scope>
</reference>
<organism evidence="2">
    <name type="scientific">Anguilla anguilla</name>
    <name type="common">European freshwater eel</name>
    <name type="synonym">Muraena anguilla</name>
    <dbReference type="NCBI Taxonomy" id="7936"/>
    <lineage>
        <taxon>Eukaryota</taxon>
        <taxon>Metazoa</taxon>
        <taxon>Chordata</taxon>
        <taxon>Craniata</taxon>
        <taxon>Vertebrata</taxon>
        <taxon>Euteleostomi</taxon>
        <taxon>Actinopterygii</taxon>
        <taxon>Neopterygii</taxon>
        <taxon>Teleostei</taxon>
        <taxon>Anguilliformes</taxon>
        <taxon>Anguillidae</taxon>
        <taxon>Anguilla</taxon>
    </lineage>
</organism>
<keyword evidence="1" id="KW-1133">Transmembrane helix</keyword>
<sequence length="41" mass="4771">MVHLICLPCPFIHSYCFLLSVLLTQHWCFLLMAPSPCLCLY</sequence>
<dbReference type="AlphaFoldDB" id="A0A0E9XGJ3"/>
<feature type="transmembrane region" description="Helical" evidence="1">
    <location>
        <begin position="12"/>
        <end position="33"/>
    </location>
</feature>